<protein>
    <recommendedName>
        <fullName evidence="3">DUF2194 domain-containing protein</fullName>
    </recommendedName>
</protein>
<dbReference type="PATRIC" id="fig|688269.3.peg.1526"/>
<dbReference type="eggNOG" id="COG4878">
    <property type="taxonomic scope" value="Bacteria"/>
</dbReference>
<keyword evidence="2" id="KW-1185">Reference proteome</keyword>
<evidence type="ECO:0000313" key="2">
    <source>
        <dbReference type="Proteomes" id="UP000006804"/>
    </source>
</evidence>
<dbReference type="RefSeq" id="WP_013932748.1">
    <property type="nucleotide sequence ID" value="NC_015707.1"/>
</dbReference>
<name>F7YUX2_9THEM</name>
<dbReference type="PROSITE" id="PS51257">
    <property type="entry name" value="PROKAR_LIPOPROTEIN"/>
    <property type="match status" value="1"/>
</dbReference>
<dbReference type="KEGG" id="tta:Theth_1477"/>
<dbReference type="Pfam" id="PF09960">
    <property type="entry name" value="DUF2194"/>
    <property type="match status" value="1"/>
</dbReference>
<sequence length="760" mass="87779" precursor="true">MKRVLITLLILLLTLSCVAFGEKPFLLLYNPTEQYGEYMMKNHVVPVLEKLGIPYELRSIFGLNYNEIDHQKYAFVISWYYSQNVPYPESYLRQLSIFVKNGGKFFFLNNLGVKTSFREVNNLMNLLGVHYRGGFKTLENSTAQFEKEYFVRAPYGTTSVPAEKYDIFGSDVKKILSYLDETGSEYPMIFLSKTGGGAVFNSFIDKDGRVILNVQKIIESFFETAVGNENKVLVVKSVFDPDEYVRTQKEFIEIFELAKIEVDFVDVTEFYRLSFFELCKYRFIIWNTESTYFETQTIKRYVESGGTFIFCTNIFNTPWNKNVVSQRINVEKLVFVKELFPLHNSADGIKYKIANFVVGFSVVLSDKSTVLAKLEGDGSTPVIWYEERGKGFVGYIYPITVLKPIRGLILQAILEMQNFSISGFLNSVTFHLDDFSLPSYNVEKNGILDDEFYYDVWWKDMKNFSERFGIPFTAMLILTYNGSSSPPFDFTEFFVSRSAGPLKAVLELNQSHHELGFHGYNHISLTAENWKNPENLILSLGVSKEFVERLVGHSIFFTTYTAANNIIDLYGVENLLKAIPEIRVICTSYYYPNFSEYEILSGNVLIVPRSTYGYYPEESVVLTIASSLAHFGSFAHFIHTDDVFASDRNPDGKDWNALYRSLVGIYSQVKSTFPFLRFHTVSEFYKYMVDYMTKSVRYDLDDHGLYINVPKDSLFPRYFFVRAKRKIETVKGGKILSYFAESNLYVVEMNDHYLSIDFTH</sequence>
<dbReference type="OrthoDB" id="9761886at2"/>
<dbReference type="STRING" id="688269.Theth_1477"/>
<accession>F7YUX2</accession>
<dbReference type="EMBL" id="CP002351">
    <property type="protein sequence ID" value="AEH51534.1"/>
    <property type="molecule type" value="Genomic_DNA"/>
</dbReference>
<evidence type="ECO:0008006" key="3">
    <source>
        <dbReference type="Google" id="ProtNLM"/>
    </source>
</evidence>
<dbReference type="AlphaFoldDB" id="F7YUX2"/>
<proteinExistence type="predicted"/>
<reference evidence="1 2" key="1">
    <citation type="submission" date="2010-11" db="EMBL/GenBank/DDBJ databases">
        <title>The complete genome of Thermotoga thermarum DSM 5069.</title>
        <authorList>
            <consortium name="US DOE Joint Genome Institute (JGI-PGF)"/>
            <person name="Lucas S."/>
            <person name="Copeland A."/>
            <person name="Lapidus A."/>
            <person name="Bruce D."/>
            <person name="Goodwin L."/>
            <person name="Pitluck S."/>
            <person name="Kyrpides N."/>
            <person name="Mavromatis K."/>
            <person name="Ivanova N."/>
            <person name="Zeytun A."/>
            <person name="Brettin T."/>
            <person name="Detter J.C."/>
            <person name="Tapia R."/>
            <person name="Han C."/>
            <person name="Land M."/>
            <person name="Hauser L."/>
            <person name="Markowitz V."/>
            <person name="Cheng J.-F."/>
            <person name="Hugenholtz P."/>
            <person name="Woyke T."/>
            <person name="Wu D."/>
            <person name="Spring S."/>
            <person name="Schroeder M."/>
            <person name="Brambilla E."/>
            <person name="Klenk H.-P."/>
            <person name="Eisen J.A."/>
        </authorList>
    </citation>
    <scope>NUCLEOTIDE SEQUENCE [LARGE SCALE GENOMIC DNA]</scope>
    <source>
        <strain evidence="1 2">DSM 5069</strain>
    </source>
</reference>
<organism evidence="1 2">
    <name type="scientific">Pseudothermotoga thermarum DSM 5069</name>
    <dbReference type="NCBI Taxonomy" id="688269"/>
    <lineage>
        <taxon>Bacteria</taxon>
        <taxon>Thermotogati</taxon>
        <taxon>Thermotogota</taxon>
        <taxon>Thermotogae</taxon>
        <taxon>Thermotogales</taxon>
        <taxon>Thermotogaceae</taxon>
        <taxon>Pseudothermotoga</taxon>
    </lineage>
</organism>
<gene>
    <name evidence="1" type="ORF">Theth_1477</name>
</gene>
<dbReference type="InterPro" id="IPR029062">
    <property type="entry name" value="Class_I_gatase-like"/>
</dbReference>
<dbReference type="SUPFAM" id="SSF52317">
    <property type="entry name" value="Class I glutamine amidotransferase-like"/>
    <property type="match status" value="1"/>
</dbReference>
<dbReference type="Proteomes" id="UP000006804">
    <property type="component" value="Chromosome"/>
</dbReference>
<dbReference type="InterPro" id="IPR018695">
    <property type="entry name" value="DUF2194"/>
</dbReference>
<evidence type="ECO:0000313" key="1">
    <source>
        <dbReference type="EMBL" id="AEH51534.1"/>
    </source>
</evidence>
<dbReference type="HOGENOM" id="CLU_369162_0_0_0"/>